<keyword evidence="2" id="KW-1185">Reference proteome</keyword>
<dbReference type="InterPro" id="IPR027417">
    <property type="entry name" value="P-loop_NTPase"/>
</dbReference>
<dbReference type="KEGG" id="nwl:NWFMUON74_17590"/>
<dbReference type="Gene3D" id="3.40.50.300">
    <property type="entry name" value="P-loop containing nucleotide triphosphate hydrolases"/>
    <property type="match status" value="1"/>
</dbReference>
<evidence type="ECO:0000313" key="2">
    <source>
        <dbReference type="Proteomes" id="UP000516173"/>
    </source>
</evidence>
<dbReference type="Proteomes" id="UP000516173">
    <property type="component" value="Chromosome"/>
</dbReference>
<protein>
    <submittedName>
        <fullName evidence="1">ATPase</fullName>
    </submittedName>
</protein>
<dbReference type="AlphaFoldDB" id="A0A7G1KFK0"/>
<accession>A0A7G1KFK0</accession>
<evidence type="ECO:0000313" key="1">
    <source>
        <dbReference type="EMBL" id="BCK53987.1"/>
    </source>
</evidence>
<dbReference type="SUPFAM" id="SSF52540">
    <property type="entry name" value="P-loop containing nucleoside triphosphate hydrolases"/>
    <property type="match status" value="1"/>
</dbReference>
<gene>
    <name evidence="1" type="ORF">NWFMUON74_17590</name>
</gene>
<organism evidence="1 2">
    <name type="scientific">Nocardia wallacei</name>
    <dbReference type="NCBI Taxonomy" id="480035"/>
    <lineage>
        <taxon>Bacteria</taxon>
        <taxon>Bacillati</taxon>
        <taxon>Actinomycetota</taxon>
        <taxon>Actinomycetes</taxon>
        <taxon>Mycobacteriales</taxon>
        <taxon>Nocardiaceae</taxon>
        <taxon>Nocardia</taxon>
    </lineage>
</organism>
<reference evidence="1 2" key="1">
    <citation type="submission" date="2020-08" db="EMBL/GenBank/DDBJ databases">
        <title>Genome Sequencing of Nocardia wallacei strain FMUON74 and assembly.</title>
        <authorList>
            <person name="Toyokawa M."/>
            <person name="Uesaka K."/>
        </authorList>
    </citation>
    <scope>NUCLEOTIDE SEQUENCE [LARGE SCALE GENOMIC DNA]</scope>
    <source>
        <strain evidence="1 2">FMUON74</strain>
    </source>
</reference>
<name>A0A7G1KFK0_9NOCA</name>
<dbReference type="EMBL" id="AP023396">
    <property type="protein sequence ID" value="BCK53987.1"/>
    <property type="molecule type" value="Genomic_DNA"/>
</dbReference>
<sequence>MMKEQQSTSLAALVCEQLDQAAAPIRSTGAMVICGFPASGKSSAARWLAAGMGAVVLDKDTLAPALEESVMTRLTGDPFDRDSDTYREVVAPGIYDSLIRTGLTVATHHPVVLDAPFLSTMRAAGAAGLPLGVFMRQHTEAEADLPVVTVWIDSPTEQVRQRMIARGSARDAPKLADWTGYRSGVLDSGVRELARTVCDLVIEN</sequence>
<dbReference type="Pfam" id="PF13671">
    <property type="entry name" value="AAA_33"/>
    <property type="match status" value="1"/>
</dbReference>
<proteinExistence type="predicted"/>